<dbReference type="Gene3D" id="3.10.450.50">
    <property type="match status" value="1"/>
</dbReference>
<dbReference type="AlphaFoldDB" id="A0A8J8MKS0"/>
<reference evidence="2" key="1">
    <citation type="submission" date="2020-07" db="EMBL/GenBank/DDBJ databases">
        <title>Vallitalea pronyensis genome.</title>
        <authorList>
            <person name="Postec A."/>
        </authorList>
    </citation>
    <scope>NUCLEOTIDE SEQUENCE</scope>
    <source>
        <strain evidence="2">FatNI3</strain>
    </source>
</reference>
<dbReference type="Proteomes" id="UP000683246">
    <property type="component" value="Chromosome"/>
</dbReference>
<evidence type="ECO:0000313" key="3">
    <source>
        <dbReference type="Proteomes" id="UP000683246"/>
    </source>
</evidence>
<keyword evidence="3" id="KW-1185">Reference proteome</keyword>
<dbReference type="Pfam" id="PF13474">
    <property type="entry name" value="SnoaL_3"/>
    <property type="match status" value="1"/>
</dbReference>
<sequence>MDFRVTLSYHLESLQERKLDDYLKTVCLDKVLLIMPDGKLINNGNQFIELHKNWFAKTNWKMECEIVKIAEGTEIAYTLIKVHYEELDENDNPTTMDYYLNLIFKKFDNRWLLIHDQNTVFEK</sequence>
<dbReference type="InterPro" id="IPR037401">
    <property type="entry name" value="SnoaL-like"/>
</dbReference>
<accession>A0A8J8MKS0</accession>
<feature type="domain" description="SnoaL-like" evidence="1">
    <location>
        <begin position="12"/>
        <end position="116"/>
    </location>
</feature>
<evidence type="ECO:0000259" key="1">
    <source>
        <dbReference type="Pfam" id="PF13474"/>
    </source>
</evidence>
<proteinExistence type="predicted"/>
<evidence type="ECO:0000313" key="2">
    <source>
        <dbReference type="EMBL" id="QUI23349.1"/>
    </source>
</evidence>
<protein>
    <submittedName>
        <fullName evidence="2">Nuclear transport factor 2 family protein</fullName>
    </submittedName>
</protein>
<dbReference type="InterPro" id="IPR032710">
    <property type="entry name" value="NTF2-like_dom_sf"/>
</dbReference>
<dbReference type="EMBL" id="CP058649">
    <property type="protein sequence ID" value="QUI23349.1"/>
    <property type="molecule type" value="Genomic_DNA"/>
</dbReference>
<gene>
    <name evidence="2" type="ORF">HZI73_14090</name>
</gene>
<dbReference type="KEGG" id="vpy:HZI73_14090"/>
<dbReference type="SUPFAM" id="SSF54427">
    <property type="entry name" value="NTF2-like"/>
    <property type="match status" value="1"/>
</dbReference>
<dbReference type="RefSeq" id="WP_212694031.1">
    <property type="nucleotide sequence ID" value="NZ_CP058649.1"/>
</dbReference>
<organism evidence="2 3">
    <name type="scientific">Vallitalea pronyensis</name>
    <dbReference type="NCBI Taxonomy" id="1348613"/>
    <lineage>
        <taxon>Bacteria</taxon>
        <taxon>Bacillati</taxon>
        <taxon>Bacillota</taxon>
        <taxon>Clostridia</taxon>
        <taxon>Lachnospirales</taxon>
        <taxon>Vallitaleaceae</taxon>
        <taxon>Vallitalea</taxon>
    </lineage>
</organism>
<name>A0A8J8MKS0_9FIRM</name>